<dbReference type="AlphaFoldDB" id="A0A844ARU9"/>
<feature type="domain" description="PpiC" evidence="10">
    <location>
        <begin position="135"/>
        <end position="224"/>
    </location>
</feature>
<evidence type="ECO:0000256" key="4">
    <source>
        <dbReference type="ARBA" id="ARBA00018370"/>
    </source>
</evidence>
<evidence type="ECO:0000256" key="9">
    <source>
        <dbReference type="SAM" id="SignalP"/>
    </source>
</evidence>
<reference evidence="11 12" key="1">
    <citation type="submission" date="2019-10" db="EMBL/GenBank/DDBJ databases">
        <title>Epibacterium sp. nov., isolated from seawater.</title>
        <authorList>
            <person name="Zhang X."/>
            <person name="Li N."/>
        </authorList>
    </citation>
    <scope>NUCLEOTIDE SEQUENCE [LARGE SCALE GENOMIC DNA]</scope>
    <source>
        <strain evidence="11 12">SM1969</strain>
    </source>
</reference>
<evidence type="ECO:0000256" key="7">
    <source>
        <dbReference type="ARBA" id="ARBA00031484"/>
    </source>
</evidence>
<feature type="chain" id="PRO_5032765760" description="Parvulin-like PPIase" evidence="9">
    <location>
        <begin position="26"/>
        <end position="283"/>
    </location>
</feature>
<keyword evidence="8 11" id="KW-0413">Isomerase</keyword>
<proteinExistence type="inferred from homology"/>
<evidence type="ECO:0000256" key="6">
    <source>
        <dbReference type="ARBA" id="ARBA00030642"/>
    </source>
</evidence>
<evidence type="ECO:0000256" key="5">
    <source>
        <dbReference type="ARBA" id="ARBA00023110"/>
    </source>
</evidence>
<evidence type="ECO:0000259" key="10">
    <source>
        <dbReference type="PROSITE" id="PS50198"/>
    </source>
</evidence>
<evidence type="ECO:0000313" key="12">
    <source>
        <dbReference type="Proteomes" id="UP000436694"/>
    </source>
</evidence>
<comment type="catalytic activity">
    <reaction evidence="1">
        <text>[protein]-peptidylproline (omega=180) = [protein]-peptidylproline (omega=0)</text>
        <dbReference type="Rhea" id="RHEA:16237"/>
        <dbReference type="Rhea" id="RHEA-COMP:10747"/>
        <dbReference type="Rhea" id="RHEA-COMP:10748"/>
        <dbReference type="ChEBI" id="CHEBI:83833"/>
        <dbReference type="ChEBI" id="CHEBI:83834"/>
        <dbReference type="EC" id="5.2.1.8"/>
    </reaction>
</comment>
<keyword evidence="5 8" id="KW-0697">Rotamase</keyword>
<feature type="signal peptide" evidence="9">
    <location>
        <begin position="1"/>
        <end position="25"/>
    </location>
</feature>
<accession>A0A844ARU9</accession>
<gene>
    <name evidence="11" type="ORF">GG681_04595</name>
</gene>
<protein>
    <recommendedName>
        <fullName evidence="4">Parvulin-like PPIase</fullName>
        <ecNumber evidence="3">5.2.1.8</ecNumber>
    </recommendedName>
    <alternativeName>
        <fullName evidence="6">Peptidyl-prolyl cis-trans isomerase plp</fullName>
    </alternativeName>
    <alternativeName>
        <fullName evidence="7">Rotamase plp</fullName>
    </alternativeName>
</protein>
<dbReference type="EMBL" id="WIXK01000002">
    <property type="protein sequence ID" value="MQY41908.1"/>
    <property type="molecule type" value="Genomic_DNA"/>
</dbReference>
<dbReference type="RefSeq" id="WP_153545577.1">
    <property type="nucleotide sequence ID" value="NZ_WIXK01000002.1"/>
</dbReference>
<name>A0A844ARU9_9RHOB</name>
<dbReference type="GO" id="GO:0003755">
    <property type="term" value="F:peptidyl-prolyl cis-trans isomerase activity"/>
    <property type="evidence" value="ECO:0007669"/>
    <property type="project" value="UniProtKB-KW"/>
</dbReference>
<evidence type="ECO:0000256" key="3">
    <source>
        <dbReference type="ARBA" id="ARBA00013194"/>
    </source>
</evidence>
<dbReference type="SUPFAM" id="SSF54534">
    <property type="entry name" value="FKBP-like"/>
    <property type="match status" value="1"/>
</dbReference>
<organism evidence="11 12">
    <name type="scientific">Tritonibacter aquimaris</name>
    <dbReference type="NCBI Taxonomy" id="2663379"/>
    <lineage>
        <taxon>Bacteria</taxon>
        <taxon>Pseudomonadati</taxon>
        <taxon>Pseudomonadota</taxon>
        <taxon>Alphaproteobacteria</taxon>
        <taxon>Rhodobacterales</taxon>
        <taxon>Paracoccaceae</taxon>
        <taxon>Tritonibacter</taxon>
    </lineage>
</organism>
<dbReference type="InterPro" id="IPR027304">
    <property type="entry name" value="Trigger_fact/SurA_dom_sf"/>
</dbReference>
<dbReference type="PROSITE" id="PS50198">
    <property type="entry name" value="PPIC_PPIASE_2"/>
    <property type="match status" value="1"/>
</dbReference>
<evidence type="ECO:0000256" key="2">
    <source>
        <dbReference type="ARBA" id="ARBA00007656"/>
    </source>
</evidence>
<evidence type="ECO:0000313" key="11">
    <source>
        <dbReference type="EMBL" id="MQY41908.1"/>
    </source>
</evidence>
<dbReference type="Proteomes" id="UP000436694">
    <property type="component" value="Unassembled WGS sequence"/>
</dbReference>
<dbReference type="EC" id="5.2.1.8" evidence="3"/>
<evidence type="ECO:0000256" key="8">
    <source>
        <dbReference type="PROSITE-ProRule" id="PRU00278"/>
    </source>
</evidence>
<dbReference type="Pfam" id="PF00639">
    <property type="entry name" value="Rotamase"/>
    <property type="match status" value="1"/>
</dbReference>
<dbReference type="InterPro" id="IPR050245">
    <property type="entry name" value="PrsA_foldase"/>
</dbReference>
<keyword evidence="9" id="KW-0732">Signal</keyword>
<dbReference type="InterPro" id="IPR000297">
    <property type="entry name" value="PPIase_PpiC"/>
</dbReference>
<comment type="caution">
    <text evidence="11">The sequence shown here is derived from an EMBL/GenBank/DDBJ whole genome shotgun (WGS) entry which is preliminary data.</text>
</comment>
<dbReference type="PANTHER" id="PTHR47245">
    <property type="entry name" value="PEPTIDYLPROLYL ISOMERASE"/>
    <property type="match status" value="1"/>
</dbReference>
<dbReference type="PANTHER" id="PTHR47245:SF2">
    <property type="entry name" value="PEPTIDYL-PROLYL CIS-TRANS ISOMERASE HP_0175-RELATED"/>
    <property type="match status" value="1"/>
</dbReference>
<dbReference type="InterPro" id="IPR046357">
    <property type="entry name" value="PPIase_dom_sf"/>
</dbReference>
<dbReference type="SUPFAM" id="SSF109998">
    <property type="entry name" value="Triger factor/SurA peptide-binding domain-like"/>
    <property type="match status" value="1"/>
</dbReference>
<comment type="similarity">
    <text evidence="2">Belongs to the PpiC/parvulin rotamase family.</text>
</comment>
<keyword evidence="12" id="KW-1185">Reference proteome</keyword>
<sequence>MRKGLTFLPALAVAAMLALSAPAKAAPDANSVVATVNGTEITIGHMIIAHESLPAQYKQLPIDVLFKAILDQLIQQTALSQEVGGEVPLHVQLTVDNEMRTLLAQEVIQKVMANAATEDKIRAAYDEAYSTGDGGDEFNASHILVETEVEAQDIKKELDGGADFATMAKARSTGPSGPGGGALGWFGLGQMVPEFETAVLAMKNGEVSDPIQTQFGWHVILLTERRKAEAPEFETVREQLANNLRQAAIEAHVDALTAEADITRPDLKDFDPAIIKDLSQIGN</sequence>
<dbReference type="Gene3D" id="3.10.50.40">
    <property type="match status" value="1"/>
</dbReference>
<evidence type="ECO:0000256" key="1">
    <source>
        <dbReference type="ARBA" id="ARBA00000971"/>
    </source>
</evidence>